<keyword evidence="3 5" id="KW-1133">Transmembrane helix</keyword>
<dbReference type="InterPro" id="IPR049453">
    <property type="entry name" value="Memb_transporter_dom"/>
</dbReference>
<protein>
    <submittedName>
        <fullName evidence="7">FUSC family protein</fullName>
    </submittedName>
</protein>
<feature type="domain" description="Integral membrane bound transporter" evidence="6">
    <location>
        <begin position="58"/>
        <end position="181"/>
    </location>
</feature>
<dbReference type="Proteomes" id="UP001224644">
    <property type="component" value="Unassembled WGS sequence"/>
</dbReference>
<evidence type="ECO:0000256" key="4">
    <source>
        <dbReference type="ARBA" id="ARBA00023136"/>
    </source>
</evidence>
<comment type="subcellular location">
    <subcellularLocation>
        <location evidence="1">Membrane</location>
        <topology evidence="1">Multi-pass membrane protein</topology>
    </subcellularLocation>
</comment>
<accession>A0ABT8BEQ0</accession>
<gene>
    <name evidence="7" type="ORF">QWZ12_03740</name>
</gene>
<evidence type="ECO:0000256" key="1">
    <source>
        <dbReference type="ARBA" id="ARBA00004141"/>
    </source>
</evidence>
<feature type="transmembrane region" description="Helical" evidence="5">
    <location>
        <begin position="166"/>
        <end position="186"/>
    </location>
</feature>
<keyword evidence="4 5" id="KW-0472">Membrane</keyword>
<evidence type="ECO:0000256" key="3">
    <source>
        <dbReference type="ARBA" id="ARBA00022989"/>
    </source>
</evidence>
<dbReference type="Pfam" id="PF13515">
    <property type="entry name" value="FUSC_2"/>
    <property type="match status" value="1"/>
</dbReference>
<evidence type="ECO:0000313" key="8">
    <source>
        <dbReference type="Proteomes" id="UP001224644"/>
    </source>
</evidence>
<evidence type="ECO:0000256" key="2">
    <source>
        <dbReference type="ARBA" id="ARBA00022692"/>
    </source>
</evidence>
<reference evidence="8" key="1">
    <citation type="journal article" date="2019" name="Int. J. Syst. Evol. Microbiol.">
        <title>The Global Catalogue of Microorganisms (GCM) 10K type strain sequencing project: providing services to taxonomists for standard genome sequencing and annotation.</title>
        <authorList>
            <consortium name="The Broad Institute Genomics Platform"/>
            <consortium name="The Broad Institute Genome Sequencing Center for Infectious Disease"/>
            <person name="Wu L."/>
            <person name="Ma J."/>
        </authorList>
    </citation>
    <scope>NUCLEOTIDE SEQUENCE [LARGE SCALE GENOMIC DNA]</scope>
    <source>
        <strain evidence="8">CECT 7069</strain>
    </source>
</reference>
<evidence type="ECO:0000256" key="5">
    <source>
        <dbReference type="SAM" id="Phobius"/>
    </source>
</evidence>
<evidence type="ECO:0000259" key="6">
    <source>
        <dbReference type="Pfam" id="PF13515"/>
    </source>
</evidence>
<sequence>MAPEIRDTPILPGEATRDEARIGWLRRQLTRLRKRLPLRRRLVGGAAHGLMSAAAALIAYIPTQALNLREGFWSAITAIAVVQTEFRATRTMARDQFLGAATGGLIGLAVLGSVGQDLVAYAVAVILSLTACWLLNVASAGRLAGITATIILLVPHHGTAQQMFGSRLLEVGWGVSVAVAVGWVATRMMQSADDGP</sequence>
<name>A0ABT8BEQ0_9HYPH</name>
<keyword evidence="2 5" id="KW-0812">Transmembrane</keyword>
<dbReference type="EMBL" id="JAUFPX010000002">
    <property type="protein sequence ID" value="MDN3589719.1"/>
    <property type="molecule type" value="Genomic_DNA"/>
</dbReference>
<evidence type="ECO:0000313" key="7">
    <source>
        <dbReference type="EMBL" id="MDN3589719.1"/>
    </source>
</evidence>
<comment type="caution">
    <text evidence="7">The sequence shown here is derived from an EMBL/GenBank/DDBJ whole genome shotgun (WGS) entry which is preliminary data.</text>
</comment>
<keyword evidence="8" id="KW-1185">Reference proteome</keyword>
<organism evidence="7 8">
    <name type="scientific">Methylobacterium adhaesivum</name>
    <dbReference type="NCBI Taxonomy" id="333297"/>
    <lineage>
        <taxon>Bacteria</taxon>
        <taxon>Pseudomonadati</taxon>
        <taxon>Pseudomonadota</taxon>
        <taxon>Alphaproteobacteria</taxon>
        <taxon>Hyphomicrobiales</taxon>
        <taxon>Methylobacteriaceae</taxon>
        <taxon>Methylobacterium</taxon>
    </lineage>
</organism>
<proteinExistence type="predicted"/>
<feature type="transmembrane region" description="Helical" evidence="5">
    <location>
        <begin position="42"/>
        <end position="60"/>
    </location>
</feature>
<dbReference type="RefSeq" id="WP_238221075.1">
    <property type="nucleotide sequence ID" value="NZ_BPQD01000001.1"/>
</dbReference>
<feature type="transmembrane region" description="Helical" evidence="5">
    <location>
        <begin position="121"/>
        <end position="154"/>
    </location>
</feature>